<accession>A0A922SV14</accession>
<sequence>MYTSHSTQDARCPLSPPPPLGIYAWKKPHAEAGRVRRWFDDLTGQKTSGALQQPSQQCCVKRARDGLGNAQLELSPSSSTRVTGGRKLWRAFTLPAKAGWVRGGVPGSATCDIWPLWSRGADFAICLFRRGGEEDRCASGVRDVAHMAPRGRPRRQQHSLAQASKLANYATPPVSPSAYRALEPPFSLQYKGGLVGMDNDRRPRHTPSGYASQQGTLLPPHASYPVVSAPDRFRQPPLTASAPPTSVPSSASRAGSQGYGYAYGEGAQFGSSIQPSGVAYGAQDYGSEQQQQQQQQAQRAAPQQYSPYGQNIMYSVPGAQGSATASSQYEPVEQYQQNRDSAIQVLSTGFGVAQPQYYESGPTSAPASAIASQNVPSQYPSLGYTAPQAQVGREALAPAYTAAGMTDPHQAPAQGGYAQSTYTEPQPNSGNEYDDFYRTYQSELKKTFEHVRDSRLSEAGTLLFRMSDWLLHFAETLAGLVRDDETYYQQRLQLWDEFNTCWLSTLQKQKAMTQEMINTGQRPPPPKSLIDYDFLEKMGTQLVKNCDSMEKHGLVDYQMGVWEEEIVAMLTSCMDLLEEVGAGPTAQRPTTSARRR</sequence>
<dbReference type="EMBL" id="NRDI02000032">
    <property type="protein sequence ID" value="KAI1507852.1"/>
    <property type="molecule type" value="Genomic_DNA"/>
</dbReference>
<feature type="region of interest" description="Disordered" evidence="1">
    <location>
        <begin position="280"/>
        <end position="303"/>
    </location>
</feature>
<comment type="caution">
    <text evidence="2">The sequence shown here is derived from an EMBL/GenBank/DDBJ whole genome shotgun (WGS) entry which is preliminary data.</text>
</comment>
<protein>
    <submittedName>
        <fullName evidence="2">Uncharacterized protein</fullName>
    </submittedName>
</protein>
<name>A0A922SV14_9PLEO</name>
<organism evidence="2 3">
    <name type="scientific">Pyrenophora tritici-repentis</name>
    <dbReference type="NCBI Taxonomy" id="45151"/>
    <lineage>
        <taxon>Eukaryota</taxon>
        <taxon>Fungi</taxon>
        <taxon>Dikarya</taxon>
        <taxon>Ascomycota</taxon>
        <taxon>Pezizomycotina</taxon>
        <taxon>Dothideomycetes</taxon>
        <taxon>Pleosporomycetidae</taxon>
        <taxon>Pleosporales</taxon>
        <taxon>Pleosporineae</taxon>
        <taxon>Pleosporaceae</taxon>
        <taxon>Pyrenophora</taxon>
    </lineage>
</organism>
<dbReference type="AlphaFoldDB" id="A0A922SV14"/>
<feature type="compositionally biased region" description="Low complexity" evidence="1">
    <location>
        <begin position="236"/>
        <end position="255"/>
    </location>
</feature>
<reference evidence="3" key="1">
    <citation type="journal article" date="2022" name="Microb. Genom.">
        <title>A global pangenome for the wheat fungal pathogen Pyrenophora tritici-repentis and prediction of effector protein structural homology.</title>
        <authorList>
            <person name="Moolhuijzen P.M."/>
            <person name="See P.T."/>
            <person name="Shi G."/>
            <person name="Powell H.R."/>
            <person name="Cockram J."/>
            <person name="Jorgensen L.N."/>
            <person name="Benslimane H."/>
            <person name="Strelkov S.E."/>
            <person name="Turner J."/>
            <person name="Liu Z."/>
            <person name="Moffat C.S."/>
        </authorList>
    </citation>
    <scope>NUCLEOTIDE SEQUENCE [LARGE SCALE GENOMIC DNA]</scope>
</reference>
<feature type="region of interest" description="Disordered" evidence="1">
    <location>
        <begin position="193"/>
        <end position="255"/>
    </location>
</feature>
<evidence type="ECO:0000313" key="2">
    <source>
        <dbReference type="EMBL" id="KAI1507852.1"/>
    </source>
</evidence>
<dbReference type="OrthoDB" id="5552418at2759"/>
<feature type="compositionally biased region" description="Low complexity" evidence="1">
    <location>
        <begin position="289"/>
        <end position="303"/>
    </location>
</feature>
<evidence type="ECO:0000256" key="1">
    <source>
        <dbReference type="SAM" id="MobiDB-lite"/>
    </source>
</evidence>
<feature type="compositionally biased region" description="Polar residues" evidence="1">
    <location>
        <begin position="417"/>
        <end position="431"/>
    </location>
</feature>
<evidence type="ECO:0000313" key="3">
    <source>
        <dbReference type="Proteomes" id="UP000249757"/>
    </source>
</evidence>
<keyword evidence="3" id="KW-1185">Reference proteome</keyword>
<proteinExistence type="predicted"/>
<feature type="region of interest" description="Disordered" evidence="1">
    <location>
        <begin position="405"/>
        <end position="433"/>
    </location>
</feature>
<gene>
    <name evidence="2" type="ORF">Ptr86124_013266</name>
</gene>
<dbReference type="Proteomes" id="UP000249757">
    <property type="component" value="Unassembled WGS sequence"/>
</dbReference>